<dbReference type="Pfam" id="PF25547">
    <property type="entry name" value="WXG100_2"/>
    <property type="match status" value="1"/>
</dbReference>
<dbReference type="EMBL" id="FPAT01000003">
    <property type="protein sequence ID" value="SFT55543.1"/>
    <property type="molecule type" value="Genomic_DNA"/>
</dbReference>
<name>A0A1I6YYF3_9ACTN</name>
<organism evidence="4 5">
    <name type="scientific">Actinopolyspora righensis</name>
    <dbReference type="NCBI Taxonomy" id="995060"/>
    <lineage>
        <taxon>Bacteria</taxon>
        <taxon>Bacillati</taxon>
        <taxon>Actinomycetota</taxon>
        <taxon>Actinomycetes</taxon>
        <taxon>Actinopolysporales</taxon>
        <taxon>Actinopolysporaceae</taxon>
        <taxon>Actinopolyspora</taxon>
        <taxon>Actinopolyspora alba group</taxon>
    </lineage>
</organism>
<gene>
    <name evidence="4" type="ORF">SAMN04487904_103393</name>
</gene>
<evidence type="ECO:0000313" key="5">
    <source>
        <dbReference type="Proteomes" id="UP000199165"/>
    </source>
</evidence>
<feature type="coiled-coil region" evidence="1">
    <location>
        <begin position="406"/>
        <end position="454"/>
    </location>
</feature>
<feature type="domain" description="Outer membrane channel protein CpnT-like N-terminal" evidence="3">
    <location>
        <begin position="204"/>
        <end position="320"/>
    </location>
</feature>
<accession>A0A1I6YYF3</accession>
<reference evidence="5" key="1">
    <citation type="submission" date="2016-10" db="EMBL/GenBank/DDBJ databases">
        <authorList>
            <person name="Varghese N."/>
            <person name="Submissions S."/>
        </authorList>
    </citation>
    <scope>NUCLEOTIDE SEQUENCE [LARGE SCALE GENOMIC DNA]</scope>
    <source>
        <strain evidence="5">DSM 45501</strain>
    </source>
</reference>
<evidence type="ECO:0000256" key="2">
    <source>
        <dbReference type="SAM" id="MobiDB-lite"/>
    </source>
</evidence>
<dbReference type="AlphaFoldDB" id="A0A1I6YYF3"/>
<dbReference type="InterPro" id="IPR057746">
    <property type="entry name" value="CpnT-like_N"/>
</dbReference>
<dbReference type="InterPro" id="IPR036689">
    <property type="entry name" value="ESAT-6-like_sf"/>
</dbReference>
<evidence type="ECO:0000256" key="1">
    <source>
        <dbReference type="SAM" id="Coils"/>
    </source>
</evidence>
<proteinExistence type="predicted"/>
<dbReference type="RefSeq" id="WP_139235171.1">
    <property type="nucleotide sequence ID" value="NZ_FPAT01000003.1"/>
</dbReference>
<dbReference type="STRING" id="995060.SAMN04487904_103393"/>
<feature type="region of interest" description="Disordered" evidence="2">
    <location>
        <begin position="585"/>
        <end position="609"/>
    </location>
</feature>
<keyword evidence="1" id="KW-0175">Coiled coil</keyword>
<evidence type="ECO:0000259" key="3">
    <source>
        <dbReference type="Pfam" id="PF25547"/>
    </source>
</evidence>
<protein>
    <recommendedName>
        <fullName evidence="3">Outer membrane channel protein CpnT-like N-terminal domain-containing protein</fullName>
    </recommendedName>
</protein>
<evidence type="ECO:0000313" key="4">
    <source>
        <dbReference type="EMBL" id="SFT55543.1"/>
    </source>
</evidence>
<dbReference type="SUPFAM" id="SSF140453">
    <property type="entry name" value="EsxAB dimer-like"/>
    <property type="match status" value="1"/>
</dbReference>
<dbReference type="Gene3D" id="1.10.287.1060">
    <property type="entry name" value="ESAT-6-like"/>
    <property type="match status" value="1"/>
</dbReference>
<dbReference type="Proteomes" id="UP000199165">
    <property type="component" value="Unassembled WGS sequence"/>
</dbReference>
<sequence>MSTKLGVRTEALYAYRDGSQQVAGHLEQLSEVIEQARVSHDCFGPIGYMLARGYFNSLQECRDSASKAGQFMDNTGKAVAECAQNYTDTDEAESGKIAKIDLSAMRPSGSGPGVLSDVTGAGADQARTEMEQIASYGSSWASSSQSLERAGDPPSIAIATVNARSEQLNALTSPGQAFIDNGLGFLISIVISPLVELILEPAVGDPAQMRGTGKGWAEVADWVDRLAGHEGDRAQATETVWEGQAADAFRKQTDEFVSGAKALATDIRGMKESLDLAADLFDAFVEMCIDIIQELVIGLIVEWLAALAASWITAGASVGAASGMTAAQVAITGTRLGSKVANLLHKLKPIVTELEDLLQSLRKGPLNELVKKMNHLRNGNMIQRWAGRQLDSNPVTKLVTRGSDNATEIRNAKTALENAQDALKKNDSDSIEVKRRLEAEKELAQKRCDEINTASTTPNRFMKDREADPETSYKNDGTVRTSWTGNIKTYQPGVQDEQASAANIAQAGLNAAGLTGEARFTSAVWHQGMDAVVSEGVEQGQTGLRREHRTHLRTASSRAGTRLHLIPSDKETGWVWTPHYPDHWRHAPPGAIPTRRSAGYSRNGRSATR</sequence>
<keyword evidence="5" id="KW-1185">Reference proteome</keyword>